<protein>
    <submittedName>
        <fullName evidence="4">Fungal antifreeze protein exerts hyperactivity By constructing an inequable beta-helix</fullName>
    </submittedName>
</protein>
<comment type="similarity">
    <text evidence="1">Belongs to the ice-binding protein family.</text>
</comment>
<keyword evidence="2 3" id="KW-0732">Signal</keyword>
<accession>A0A166H8H7</accession>
<evidence type="ECO:0000256" key="3">
    <source>
        <dbReference type="SAM" id="SignalP"/>
    </source>
</evidence>
<gene>
    <name evidence="4" type="ORF">FIBSPDRAFT_920378</name>
</gene>
<sequence>MFSLAIAILLLSSSCFAAGPLAVPLGTAANYAILAKAGITAGQKCAITGDIGVSPAAATSMTGFGLILSSDGTYSTSTQVKGKVYAADYASPTPARLTAAIGDMGTAYTNASTRGNPNYSELANGFIGGRTLTPGLYKWTSAVTINGSLTISGHATDTWIFQLAGTLNIADKQAVVLSGGASAANIVWAVAGAVTLGVNSAFEGIILGKTGITMQTNSTINGRLLAQTAVVLGMATVTGA</sequence>
<reference evidence="4 5" key="1">
    <citation type="journal article" date="2016" name="Mol. Biol. Evol.">
        <title>Comparative Genomics of Early-Diverging Mushroom-Forming Fungi Provides Insights into the Origins of Lignocellulose Decay Capabilities.</title>
        <authorList>
            <person name="Nagy L.G."/>
            <person name="Riley R."/>
            <person name="Tritt A."/>
            <person name="Adam C."/>
            <person name="Daum C."/>
            <person name="Floudas D."/>
            <person name="Sun H."/>
            <person name="Yadav J.S."/>
            <person name="Pangilinan J."/>
            <person name="Larsson K.H."/>
            <person name="Matsuura K."/>
            <person name="Barry K."/>
            <person name="Labutti K."/>
            <person name="Kuo R."/>
            <person name="Ohm R.A."/>
            <person name="Bhattacharya S.S."/>
            <person name="Shirouzu T."/>
            <person name="Yoshinaga Y."/>
            <person name="Martin F.M."/>
            <person name="Grigoriev I.V."/>
            <person name="Hibbett D.S."/>
        </authorList>
    </citation>
    <scope>NUCLEOTIDE SEQUENCE [LARGE SCALE GENOMIC DNA]</scope>
    <source>
        <strain evidence="4 5">CBS 109695</strain>
    </source>
</reference>
<organism evidence="4 5">
    <name type="scientific">Athelia psychrophila</name>
    <dbReference type="NCBI Taxonomy" id="1759441"/>
    <lineage>
        <taxon>Eukaryota</taxon>
        <taxon>Fungi</taxon>
        <taxon>Dikarya</taxon>
        <taxon>Basidiomycota</taxon>
        <taxon>Agaricomycotina</taxon>
        <taxon>Agaricomycetes</taxon>
        <taxon>Agaricomycetidae</taxon>
        <taxon>Atheliales</taxon>
        <taxon>Atheliaceae</taxon>
        <taxon>Athelia</taxon>
    </lineage>
</organism>
<dbReference type="OrthoDB" id="10264374at2759"/>
<name>A0A166H8H7_9AGAM</name>
<dbReference type="Pfam" id="PF11999">
    <property type="entry name" value="Ice_binding"/>
    <property type="match status" value="1"/>
</dbReference>
<feature type="signal peptide" evidence="3">
    <location>
        <begin position="1"/>
        <end position="17"/>
    </location>
</feature>
<feature type="chain" id="PRO_5007874387" evidence="3">
    <location>
        <begin position="18"/>
        <end position="240"/>
    </location>
</feature>
<dbReference type="AlphaFoldDB" id="A0A166H8H7"/>
<dbReference type="InterPro" id="IPR021884">
    <property type="entry name" value="Ice-bd_prot"/>
</dbReference>
<dbReference type="Proteomes" id="UP000076532">
    <property type="component" value="Unassembled WGS sequence"/>
</dbReference>
<keyword evidence="5" id="KW-1185">Reference proteome</keyword>
<evidence type="ECO:0000256" key="2">
    <source>
        <dbReference type="ARBA" id="ARBA00022729"/>
    </source>
</evidence>
<proteinExistence type="inferred from homology"/>
<evidence type="ECO:0000313" key="5">
    <source>
        <dbReference type="Proteomes" id="UP000076532"/>
    </source>
</evidence>
<evidence type="ECO:0000313" key="4">
    <source>
        <dbReference type="EMBL" id="KZP18591.1"/>
    </source>
</evidence>
<dbReference type="EMBL" id="KV417571">
    <property type="protein sequence ID" value="KZP18591.1"/>
    <property type="molecule type" value="Genomic_DNA"/>
</dbReference>
<evidence type="ECO:0000256" key="1">
    <source>
        <dbReference type="ARBA" id="ARBA00005445"/>
    </source>
</evidence>